<dbReference type="Gene3D" id="2.60.40.3500">
    <property type="match status" value="1"/>
</dbReference>
<dbReference type="InterPro" id="IPR050695">
    <property type="entry name" value="N-acetylmuramoyl_amidase_3"/>
</dbReference>
<keyword evidence="6" id="KW-1185">Reference proteome</keyword>
<evidence type="ECO:0000259" key="4">
    <source>
        <dbReference type="SMART" id="SM00646"/>
    </source>
</evidence>
<dbReference type="Gene3D" id="3.40.630.40">
    <property type="entry name" value="Zn-dependent exopeptidases"/>
    <property type="match status" value="1"/>
</dbReference>
<organism evidence="5 6">
    <name type="scientific">Aminobacter aganoensis</name>
    <dbReference type="NCBI Taxonomy" id="83264"/>
    <lineage>
        <taxon>Bacteria</taxon>
        <taxon>Pseudomonadati</taxon>
        <taxon>Pseudomonadota</taxon>
        <taxon>Alphaproteobacteria</taxon>
        <taxon>Hyphomicrobiales</taxon>
        <taxon>Phyllobacteriaceae</taxon>
        <taxon>Aminobacter</taxon>
    </lineage>
</organism>
<dbReference type="Pfam" id="PF01520">
    <property type="entry name" value="Amidase_3"/>
    <property type="match status" value="1"/>
</dbReference>
<dbReference type="AlphaFoldDB" id="A0A7X0CC55"/>
<dbReference type="CDD" id="cd02696">
    <property type="entry name" value="MurNAc-LAA"/>
    <property type="match status" value="1"/>
</dbReference>
<dbReference type="PANTHER" id="PTHR30404">
    <property type="entry name" value="N-ACETYLMURAMOYL-L-ALANINE AMIDASE"/>
    <property type="match status" value="1"/>
</dbReference>
<dbReference type="InterPro" id="IPR021731">
    <property type="entry name" value="AMIN_dom"/>
</dbReference>
<comment type="caution">
    <text evidence="5">The sequence shown here is derived from an EMBL/GenBank/DDBJ whole genome shotgun (WGS) entry which is preliminary data.</text>
</comment>
<dbReference type="Proteomes" id="UP000536262">
    <property type="component" value="Unassembled WGS sequence"/>
</dbReference>
<dbReference type="EC" id="3.5.1.28" evidence="2"/>
<dbReference type="PANTHER" id="PTHR30404:SF0">
    <property type="entry name" value="N-ACETYLMURAMOYL-L-ALANINE AMIDASE AMIC"/>
    <property type="match status" value="1"/>
</dbReference>
<evidence type="ECO:0000256" key="1">
    <source>
        <dbReference type="ARBA" id="ARBA00001561"/>
    </source>
</evidence>
<comment type="catalytic activity">
    <reaction evidence="1">
        <text>Hydrolyzes the link between N-acetylmuramoyl residues and L-amino acid residues in certain cell-wall glycopeptides.</text>
        <dbReference type="EC" id="3.5.1.28"/>
    </reaction>
</comment>
<proteinExistence type="predicted"/>
<reference evidence="5 6" key="1">
    <citation type="submission" date="2020-08" db="EMBL/GenBank/DDBJ databases">
        <title>Genomic Encyclopedia of Type Strains, Phase IV (KMG-IV): sequencing the most valuable type-strain genomes for metagenomic binning, comparative biology and taxonomic classification.</title>
        <authorList>
            <person name="Goeker M."/>
        </authorList>
    </citation>
    <scope>NUCLEOTIDE SEQUENCE [LARGE SCALE GENOMIC DNA]</scope>
    <source>
        <strain evidence="5 6">DSM 7051</strain>
    </source>
</reference>
<gene>
    <name evidence="5" type="ORF">GGR00_000036</name>
</gene>
<sequence length="419" mass="45061">MTGKSFPIGGSQPWGAMWRPLLLLLALLSAVLGLQSHPAFAGDAIKTLDYKMAGDATHMRIVMNFDREPEPKWFLLRGPHRLVVDLPDTALTLDAKDLKPRGLIKGVRYGTSGEGASRLIVTSKGPFNVEKVDILKNEDGSGYRMVADVAAASEREFDAALAIQAETTGSTVSTPKSDRIGKIAHRGDRPFTIVLDPGHGGIDGGAEGLNGTVEKSVTLAFAKELKAKLAANGSYKVVLTREDDDFLRLDDRVRIARQAEADLFISIHADTIRLKGIRGATVYTVSDKASDADAQALADRENLSDQLAGVDVAEENHEVSDILVDLIRRETHGFSTRFARSLVGELSPTVGMINNPHRSAGFRVLKAPDVPSVLVELGYLSNPEDEEQLRSADWREKAATSISKAVAAFVAERAGGTGG</sequence>
<evidence type="ECO:0000256" key="3">
    <source>
        <dbReference type="ARBA" id="ARBA00022801"/>
    </source>
</evidence>
<evidence type="ECO:0000256" key="2">
    <source>
        <dbReference type="ARBA" id="ARBA00011901"/>
    </source>
</evidence>
<dbReference type="InterPro" id="IPR002508">
    <property type="entry name" value="MurNAc-LAA_cat"/>
</dbReference>
<keyword evidence="3 5" id="KW-0378">Hydrolase</keyword>
<dbReference type="GO" id="GO:0030288">
    <property type="term" value="C:outer membrane-bounded periplasmic space"/>
    <property type="evidence" value="ECO:0007669"/>
    <property type="project" value="TreeGrafter"/>
</dbReference>
<name>A0A7X0CC55_9HYPH</name>
<accession>A0A7X0CC55</accession>
<dbReference type="GO" id="GO:0009253">
    <property type="term" value="P:peptidoglycan catabolic process"/>
    <property type="evidence" value="ECO:0007669"/>
    <property type="project" value="InterPro"/>
</dbReference>
<feature type="domain" description="MurNAc-LAA" evidence="4">
    <location>
        <begin position="253"/>
        <end position="407"/>
    </location>
</feature>
<dbReference type="SMART" id="SM00646">
    <property type="entry name" value="Ami_3"/>
    <property type="match status" value="1"/>
</dbReference>
<evidence type="ECO:0000313" key="6">
    <source>
        <dbReference type="Proteomes" id="UP000536262"/>
    </source>
</evidence>
<evidence type="ECO:0000313" key="5">
    <source>
        <dbReference type="EMBL" id="MBB6352284.1"/>
    </source>
</evidence>
<dbReference type="GO" id="GO:0008745">
    <property type="term" value="F:N-acetylmuramoyl-L-alanine amidase activity"/>
    <property type="evidence" value="ECO:0007669"/>
    <property type="project" value="UniProtKB-EC"/>
</dbReference>
<dbReference type="EMBL" id="JACHOU010000001">
    <property type="protein sequence ID" value="MBB6352284.1"/>
    <property type="molecule type" value="Genomic_DNA"/>
</dbReference>
<protein>
    <recommendedName>
        <fullName evidence="2">N-acetylmuramoyl-L-alanine amidase</fullName>
        <ecNumber evidence="2">3.5.1.28</ecNumber>
    </recommendedName>
</protein>
<dbReference type="SUPFAM" id="SSF53187">
    <property type="entry name" value="Zn-dependent exopeptidases"/>
    <property type="match status" value="1"/>
</dbReference>
<dbReference type="Pfam" id="PF11741">
    <property type="entry name" value="AMIN"/>
    <property type="match status" value="1"/>
</dbReference>